<feature type="compositionally biased region" description="Basic and acidic residues" evidence="1">
    <location>
        <begin position="280"/>
        <end position="290"/>
    </location>
</feature>
<dbReference type="EMBL" id="KN831778">
    <property type="protein sequence ID" value="KIM42234.1"/>
    <property type="molecule type" value="Genomic_DNA"/>
</dbReference>
<feature type="region of interest" description="Disordered" evidence="1">
    <location>
        <begin position="363"/>
        <end position="383"/>
    </location>
</feature>
<dbReference type="AlphaFoldDB" id="A0A0C3CDD3"/>
<dbReference type="Proteomes" id="UP000053424">
    <property type="component" value="Unassembled WGS sequence"/>
</dbReference>
<reference evidence="3" key="2">
    <citation type="submission" date="2015-01" db="EMBL/GenBank/DDBJ databases">
        <title>Evolutionary Origins and Diversification of the Mycorrhizal Mutualists.</title>
        <authorList>
            <consortium name="DOE Joint Genome Institute"/>
            <consortium name="Mycorrhizal Genomics Consortium"/>
            <person name="Kohler A."/>
            <person name="Kuo A."/>
            <person name="Nagy L.G."/>
            <person name="Floudas D."/>
            <person name="Copeland A."/>
            <person name="Barry K.W."/>
            <person name="Cichocki N."/>
            <person name="Veneault-Fourrey C."/>
            <person name="LaButti K."/>
            <person name="Lindquist E.A."/>
            <person name="Lipzen A."/>
            <person name="Lundell T."/>
            <person name="Morin E."/>
            <person name="Murat C."/>
            <person name="Riley R."/>
            <person name="Ohm R."/>
            <person name="Sun H."/>
            <person name="Tunlid A."/>
            <person name="Henrissat B."/>
            <person name="Grigoriev I.V."/>
            <person name="Hibbett D.S."/>
            <person name="Martin F."/>
        </authorList>
    </citation>
    <scope>NUCLEOTIDE SEQUENCE [LARGE SCALE GENOMIC DNA]</scope>
    <source>
        <strain evidence="3">h7</strain>
    </source>
</reference>
<evidence type="ECO:0000256" key="1">
    <source>
        <dbReference type="SAM" id="MobiDB-lite"/>
    </source>
</evidence>
<evidence type="ECO:0000313" key="3">
    <source>
        <dbReference type="Proteomes" id="UP000053424"/>
    </source>
</evidence>
<feature type="compositionally biased region" description="Polar residues" evidence="1">
    <location>
        <begin position="60"/>
        <end position="73"/>
    </location>
</feature>
<feature type="compositionally biased region" description="Polar residues" evidence="1">
    <location>
        <begin position="363"/>
        <end position="380"/>
    </location>
</feature>
<gene>
    <name evidence="2" type="ORF">M413DRAFT_27029</name>
</gene>
<feature type="region of interest" description="Disordered" evidence="1">
    <location>
        <begin position="656"/>
        <end position="707"/>
    </location>
</feature>
<name>A0A0C3CDD3_HEBCY</name>
<proteinExistence type="predicted"/>
<organism evidence="2 3">
    <name type="scientific">Hebeloma cylindrosporum</name>
    <dbReference type="NCBI Taxonomy" id="76867"/>
    <lineage>
        <taxon>Eukaryota</taxon>
        <taxon>Fungi</taxon>
        <taxon>Dikarya</taxon>
        <taxon>Basidiomycota</taxon>
        <taxon>Agaricomycotina</taxon>
        <taxon>Agaricomycetes</taxon>
        <taxon>Agaricomycetidae</taxon>
        <taxon>Agaricales</taxon>
        <taxon>Agaricineae</taxon>
        <taxon>Hymenogastraceae</taxon>
        <taxon>Hebeloma</taxon>
    </lineage>
</organism>
<feature type="compositionally biased region" description="Polar residues" evidence="1">
    <location>
        <begin position="306"/>
        <end position="315"/>
    </location>
</feature>
<feature type="region of interest" description="Disordered" evidence="1">
    <location>
        <begin position="275"/>
        <end position="315"/>
    </location>
</feature>
<feature type="region of interest" description="Disordered" evidence="1">
    <location>
        <begin position="1"/>
        <end position="73"/>
    </location>
</feature>
<feature type="region of interest" description="Disordered" evidence="1">
    <location>
        <begin position="336"/>
        <end position="355"/>
    </location>
</feature>
<reference evidence="2 3" key="1">
    <citation type="submission" date="2014-04" db="EMBL/GenBank/DDBJ databases">
        <authorList>
            <consortium name="DOE Joint Genome Institute"/>
            <person name="Kuo A."/>
            <person name="Gay G."/>
            <person name="Dore J."/>
            <person name="Kohler A."/>
            <person name="Nagy L.G."/>
            <person name="Floudas D."/>
            <person name="Copeland A."/>
            <person name="Barry K.W."/>
            <person name="Cichocki N."/>
            <person name="Veneault-Fourrey C."/>
            <person name="LaButti K."/>
            <person name="Lindquist E.A."/>
            <person name="Lipzen A."/>
            <person name="Lundell T."/>
            <person name="Morin E."/>
            <person name="Murat C."/>
            <person name="Sun H."/>
            <person name="Tunlid A."/>
            <person name="Henrissat B."/>
            <person name="Grigoriev I.V."/>
            <person name="Hibbett D.S."/>
            <person name="Martin F."/>
            <person name="Nordberg H.P."/>
            <person name="Cantor M.N."/>
            <person name="Hua S.X."/>
        </authorList>
    </citation>
    <scope>NUCLEOTIDE SEQUENCE [LARGE SCALE GENOMIC DNA]</scope>
    <source>
        <strain evidence="3">h7</strain>
    </source>
</reference>
<feature type="compositionally biased region" description="Pro residues" evidence="1">
    <location>
        <begin position="683"/>
        <end position="692"/>
    </location>
</feature>
<keyword evidence="3" id="KW-1185">Reference proteome</keyword>
<sequence length="868" mass="95566">MSFDGEQCRSSSIPSCEPNDVASNPPPRRSFAIHPSPDTSFDDEQRVEPSCEPNDVAGNPTATSNPFPRTPTSFDSEQIFAIRTSSHEPSDVVGGFTPPNVVEPSLASIAIANGTPSNETEIVSFECHFLFTKRRGIHPPEAIENQTKQREITHCLVWFQFLSVPSFGPTTPPYFIEVPDGIHMEWADSTKGLLLEDPETSHSPDHKGLLMTSSSLQSMPCQIWWLGVQAAMSLSLHHHHHPHHVPHVTMATTTVPLMMMTMMVMPIGKAPNTRKMLSTAHDENERRNTDDNDSGVSSHRGCGASNDVNSPAEPTTLSLWNHHPFSNVARLPQACGDKTHDTYSEQPTTTTTMSRQAVLFDNHTSMSPRMTSTLKPTPTMATDDKHETTVGAMITLMGRAMTRWMMPPNLQSPSMSTNVVQSQHQDDLKEDDNDEFPQHVSALSHSSNVSKSAQCTSKCDAVLNAEHPTMQAACSKVKKPKSQMCATVNKADSKEDKTAAEDSWPKPLQLRAGVLMQQTSLICADTLKTFCFFSLSEALSLEHFLVFFGDAGMSERLLSSATSVTLNSYSTTLPPQFLSPSLILTPPMTRLPLAVLTPLLAEPSCCHERRSDPHKGGLWGIPSSGSAGFLSALSIATNLIDRFRFHNLASKDKDKPLLSKSLIPRPRSKSPEKKTPVSSRGPSPKPNIPAPGPARSGYNPFPQKKNIASNMTTPIHATEVIDVDPSSPHENPNEQLEEPTPLLMRPEMERGYTLLSMAQLWLEYGKSTERSTSTTMHAMGLATKRSLKADEVVDLGPSYEMTGRFHLHDKLARSVIQTVEELQVFIRRMAALMPEHKSYFILDPDETLLEILEGGESLGQLLAAWRVL</sequence>
<feature type="compositionally biased region" description="Polar residues" evidence="1">
    <location>
        <begin position="344"/>
        <end position="355"/>
    </location>
</feature>
<evidence type="ECO:0000313" key="2">
    <source>
        <dbReference type="EMBL" id="KIM42234.1"/>
    </source>
</evidence>
<dbReference type="HOGENOM" id="CLU_330385_0_0_1"/>
<feature type="region of interest" description="Disordered" evidence="1">
    <location>
        <begin position="413"/>
        <end position="434"/>
    </location>
</feature>
<feature type="compositionally biased region" description="Polar residues" evidence="1">
    <location>
        <begin position="413"/>
        <end position="423"/>
    </location>
</feature>
<accession>A0A0C3CDD3</accession>
<protein>
    <submittedName>
        <fullName evidence="2">Uncharacterized protein</fullName>
    </submittedName>
</protein>